<dbReference type="EMBL" id="KK100804">
    <property type="protein sequence ID" value="KIZ03685.1"/>
    <property type="molecule type" value="Genomic_DNA"/>
</dbReference>
<dbReference type="AlphaFoldDB" id="A0A0D2MLE6"/>
<keyword evidence="1" id="KW-0645">Protease</keyword>
<evidence type="ECO:0000256" key="2">
    <source>
        <dbReference type="ARBA" id="ARBA00022801"/>
    </source>
</evidence>
<dbReference type="Pfam" id="PF17815">
    <property type="entry name" value="PDZ_3"/>
    <property type="match status" value="1"/>
</dbReference>
<dbReference type="InterPro" id="IPR001478">
    <property type="entry name" value="PDZ"/>
</dbReference>
<feature type="compositionally biased region" description="Gly residues" evidence="4">
    <location>
        <begin position="336"/>
        <end position="347"/>
    </location>
</feature>
<feature type="domain" description="Protease Do-like PDZ" evidence="6">
    <location>
        <begin position="90"/>
        <end position="234"/>
    </location>
</feature>
<gene>
    <name evidence="7" type="ORF">MNEG_4270</name>
</gene>
<dbReference type="Pfam" id="PF13180">
    <property type="entry name" value="PDZ_2"/>
    <property type="match status" value="1"/>
</dbReference>
<evidence type="ECO:0000259" key="6">
    <source>
        <dbReference type="Pfam" id="PF17815"/>
    </source>
</evidence>
<proteinExistence type="predicted"/>
<dbReference type="InterPro" id="IPR046449">
    <property type="entry name" value="DEGP_PDZ_sf"/>
</dbReference>
<keyword evidence="3" id="KW-0720">Serine protease</keyword>
<feature type="compositionally biased region" description="Low complexity" evidence="4">
    <location>
        <begin position="297"/>
        <end position="309"/>
    </location>
</feature>
<feature type="region of interest" description="Disordered" evidence="4">
    <location>
        <begin position="236"/>
        <end position="347"/>
    </location>
</feature>
<sequence>MADGLSGVLVNRVQPTSPTARVMKKGDVLLAFDGVKIANDGTVHFRSRERIFFTALITQKPTGSTARLSVLRDGQLDEFDVPLQPLQTLVPICKYDEVPSFLMYAGLVFVPLSQPYLHEFGEDWIANSPRRLVEKALNGLMQRPEQQIVILSQVLVDDVNTGFQGFQNLQVLRVNGEEVLNLRHLRALLAGCDAPYVRLDLEDDRIIVLDRAAADASTLRIQQRYRVPFLESADLGPGTGTEGHASAAASAAAEGARVSEVEGSGPEVEESEEEEGEEEAEEEAGAERRKPAPVEPAPVVAAAPAGDPGVTRKRRRKQSLEGGGQQAQQQQQAQQLGGGDGVGGGPE</sequence>
<evidence type="ECO:0000313" key="7">
    <source>
        <dbReference type="EMBL" id="KIZ03685.1"/>
    </source>
</evidence>
<feature type="compositionally biased region" description="Low complexity" evidence="4">
    <location>
        <begin position="242"/>
        <end position="266"/>
    </location>
</feature>
<dbReference type="STRING" id="145388.A0A0D2MLE6"/>
<dbReference type="SUPFAM" id="SSF50156">
    <property type="entry name" value="PDZ domain-like"/>
    <property type="match status" value="1"/>
</dbReference>
<protein>
    <recommendedName>
        <fullName evidence="9">Protease Do-like PDZ domain-containing protein</fullName>
    </recommendedName>
</protein>
<dbReference type="KEGG" id="mng:MNEG_4270"/>
<dbReference type="InterPro" id="IPR036034">
    <property type="entry name" value="PDZ_sf"/>
</dbReference>
<dbReference type="GO" id="GO:0006508">
    <property type="term" value="P:proteolysis"/>
    <property type="evidence" value="ECO:0007669"/>
    <property type="project" value="UniProtKB-KW"/>
</dbReference>
<evidence type="ECO:0000256" key="4">
    <source>
        <dbReference type="SAM" id="MobiDB-lite"/>
    </source>
</evidence>
<accession>A0A0D2MLE6</accession>
<dbReference type="Proteomes" id="UP000054498">
    <property type="component" value="Unassembled WGS sequence"/>
</dbReference>
<dbReference type="Gene3D" id="2.30.42.10">
    <property type="match status" value="1"/>
</dbReference>
<keyword evidence="8" id="KW-1185">Reference proteome</keyword>
<name>A0A0D2MLE6_9CHLO</name>
<organism evidence="7 8">
    <name type="scientific">Monoraphidium neglectum</name>
    <dbReference type="NCBI Taxonomy" id="145388"/>
    <lineage>
        <taxon>Eukaryota</taxon>
        <taxon>Viridiplantae</taxon>
        <taxon>Chlorophyta</taxon>
        <taxon>core chlorophytes</taxon>
        <taxon>Chlorophyceae</taxon>
        <taxon>CS clade</taxon>
        <taxon>Sphaeropleales</taxon>
        <taxon>Selenastraceae</taxon>
        <taxon>Monoraphidium</taxon>
    </lineage>
</organism>
<evidence type="ECO:0000259" key="5">
    <source>
        <dbReference type="Pfam" id="PF13180"/>
    </source>
</evidence>
<evidence type="ECO:0000313" key="8">
    <source>
        <dbReference type="Proteomes" id="UP000054498"/>
    </source>
</evidence>
<evidence type="ECO:0008006" key="9">
    <source>
        <dbReference type="Google" id="ProtNLM"/>
    </source>
</evidence>
<dbReference type="RefSeq" id="XP_013902704.1">
    <property type="nucleotide sequence ID" value="XM_014047250.1"/>
</dbReference>
<dbReference type="PANTHER" id="PTHR45980:SF9">
    <property type="entry name" value="PROTEASE DO-LIKE 10, MITOCHONDRIAL-RELATED"/>
    <property type="match status" value="1"/>
</dbReference>
<dbReference type="Gene3D" id="3.20.190.20">
    <property type="match status" value="1"/>
</dbReference>
<dbReference type="GO" id="GO:0004252">
    <property type="term" value="F:serine-type endopeptidase activity"/>
    <property type="evidence" value="ECO:0007669"/>
    <property type="project" value="TreeGrafter"/>
</dbReference>
<dbReference type="InterPro" id="IPR041517">
    <property type="entry name" value="DEGP_PDZ"/>
</dbReference>
<evidence type="ECO:0000256" key="3">
    <source>
        <dbReference type="ARBA" id="ARBA00022825"/>
    </source>
</evidence>
<dbReference type="OrthoDB" id="4217619at2759"/>
<feature type="compositionally biased region" description="Low complexity" evidence="4">
    <location>
        <begin position="326"/>
        <end position="335"/>
    </location>
</feature>
<evidence type="ECO:0000256" key="1">
    <source>
        <dbReference type="ARBA" id="ARBA00022670"/>
    </source>
</evidence>
<dbReference type="PANTHER" id="PTHR45980">
    <property type="match status" value="1"/>
</dbReference>
<keyword evidence="2" id="KW-0378">Hydrolase</keyword>
<feature type="domain" description="PDZ" evidence="5">
    <location>
        <begin position="7"/>
        <end position="83"/>
    </location>
</feature>
<dbReference type="GeneID" id="25737148"/>
<reference evidence="7 8" key="1">
    <citation type="journal article" date="2013" name="BMC Genomics">
        <title>Reconstruction of the lipid metabolism for the microalga Monoraphidium neglectum from its genome sequence reveals characteristics suitable for biofuel production.</title>
        <authorList>
            <person name="Bogen C."/>
            <person name="Al-Dilaimi A."/>
            <person name="Albersmeier A."/>
            <person name="Wichmann J."/>
            <person name="Grundmann M."/>
            <person name="Rupp O."/>
            <person name="Lauersen K.J."/>
            <person name="Blifernez-Klassen O."/>
            <person name="Kalinowski J."/>
            <person name="Goesmann A."/>
            <person name="Mussgnug J.H."/>
            <person name="Kruse O."/>
        </authorList>
    </citation>
    <scope>NUCLEOTIDE SEQUENCE [LARGE SCALE GENOMIC DNA]</scope>
    <source>
        <strain evidence="7 8">SAG 48.87</strain>
    </source>
</reference>
<feature type="compositionally biased region" description="Acidic residues" evidence="4">
    <location>
        <begin position="267"/>
        <end position="284"/>
    </location>
</feature>